<dbReference type="InterPro" id="IPR035421">
    <property type="entry name" value="Terminase_6C"/>
</dbReference>
<dbReference type="Gene3D" id="3.40.50.300">
    <property type="entry name" value="P-loop containing nucleotide triphosphate hydrolases"/>
    <property type="match status" value="1"/>
</dbReference>
<evidence type="ECO:0000256" key="1">
    <source>
        <dbReference type="ARBA" id="ARBA00022612"/>
    </source>
</evidence>
<evidence type="ECO:0000313" key="4">
    <source>
        <dbReference type="Proteomes" id="UP001470809"/>
    </source>
</evidence>
<evidence type="ECO:0000259" key="2">
    <source>
        <dbReference type="Pfam" id="PF17289"/>
    </source>
</evidence>
<reference evidence="3 4" key="2">
    <citation type="submission" date="2024-08" db="EMBL/GenBank/DDBJ databases">
        <title>Phylogenomic analyses of a clade within the roseobacter group suggest taxonomic reassignments of species of the genera Aestuariivita, Citreicella, Loktanella, Nautella, Pelagibaca, Ruegeria, Thalassobius, Thiobacimonas and Tropicibacter, and the proposal o.</title>
        <authorList>
            <person name="Jeon C.O."/>
        </authorList>
    </citation>
    <scope>NUCLEOTIDE SEQUENCE [LARGE SCALE GENOMIC DNA]</scope>
    <source>
        <strain evidence="3 4">SS1-5</strain>
    </source>
</reference>
<dbReference type="Proteomes" id="UP001470809">
    <property type="component" value="Chromosome"/>
</dbReference>
<sequence>MQSGLRSGASLIASATRPTQAAFLKTLTPRQLEALPYLFEFWAMPHQIPPAGAWRNWVVLGGRGAGKTRAGSEWVRQQVEGPTRVAPGISARVALVADTLEQAREVMIFGESGIMAVSPADRKPTWIAGRQMLIWPNGASAQAFSAHAPEALRGPQFDAAWADELAKWPLTGDPWDMLQFAVRLGVDPRVCVTTTPRRSAVLANILEQETTVVTHASTYANRANLAASFLTEVEARYGGTSLGRQEIDGIMQAEVDDALWTPKQLATAQIAKAPSLTRVVVAIDPPGTSHAKSDECGIIIAGVDMSGPIQDWRAIVLEDATMHAARPAEWAKAAIAAMRRHDADRLVAEVNQGGDMVEAVIRQVDPLVPYRSVHATRSKSARAEPVAALYEQGRVSHLHGLGALEDQMCQMTIRGYAGQGSPDRVDALVWALQDLMIDPAAKWRDPRIRGL</sequence>
<dbReference type="EMBL" id="CP151767">
    <property type="protein sequence ID" value="XFU26669.1"/>
    <property type="molecule type" value="Genomic_DNA"/>
</dbReference>
<keyword evidence="1" id="KW-1188">Viral release from host cell</keyword>
<dbReference type="RefSeq" id="WP_373635517.1">
    <property type="nucleotide sequence ID" value="NZ_CP151767.2"/>
</dbReference>
<reference evidence="4" key="1">
    <citation type="submission" date="2024-04" db="EMBL/GenBank/DDBJ databases">
        <title>Phylogenomic analyses of a clade within the roseobacter group suggest taxonomic reassignments of species of the genera Aestuariivita, Citreicella, Loktanella, Nautella, Pelagibaca, Ruegeria, Thalassobius, Thiobacimonas and Tropicibacter, and the proposal o.</title>
        <authorList>
            <person name="Jeon C.O."/>
        </authorList>
    </citation>
    <scope>NUCLEOTIDE SEQUENCE [LARGE SCALE GENOMIC DNA]</scope>
    <source>
        <strain evidence="4">SS1-5</strain>
    </source>
</reference>
<gene>
    <name evidence="3" type="ORF">AABB31_13360</name>
</gene>
<keyword evidence="4" id="KW-1185">Reference proteome</keyword>
<dbReference type="Pfam" id="PF03237">
    <property type="entry name" value="Terminase_6N"/>
    <property type="match status" value="1"/>
</dbReference>
<accession>A0ABZ3JCQ1</accession>
<dbReference type="Gene3D" id="3.30.420.240">
    <property type="match status" value="1"/>
</dbReference>
<organism evidence="3 4">
    <name type="scientific">Yoonia rhodophyticola</name>
    <dbReference type="NCBI Taxonomy" id="3137370"/>
    <lineage>
        <taxon>Bacteria</taxon>
        <taxon>Pseudomonadati</taxon>
        <taxon>Pseudomonadota</taxon>
        <taxon>Alphaproteobacteria</taxon>
        <taxon>Rhodobacterales</taxon>
        <taxon>Paracoccaceae</taxon>
        <taxon>Yoonia</taxon>
    </lineage>
</organism>
<dbReference type="InterPro" id="IPR027417">
    <property type="entry name" value="P-loop_NTPase"/>
</dbReference>
<dbReference type="Pfam" id="PF17289">
    <property type="entry name" value="Terminase_6C"/>
    <property type="match status" value="1"/>
</dbReference>
<protein>
    <submittedName>
        <fullName evidence="3">DNA-packaging protein</fullName>
    </submittedName>
</protein>
<name>A0ABZ3JCQ1_9RHOB</name>
<evidence type="ECO:0000313" key="3">
    <source>
        <dbReference type="EMBL" id="XFU26669.1"/>
    </source>
</evidence>
<feature type="domain" description="Terminase large subunit gp17-like C-terminal" evidence="2">
    <location>
        <begin position="282"/>
        <end position="433"/>
    </location>
</feature>
<proteinExistence type="predicted"/>